<keyword evidence="6 7" id="KW-0472">Membrane</keyword>
<evidence type="ECO:0000256" key="6">
    <source>
        <dbReference type="ARBA" id="ARBA00023136"/>
    </source>
</evidence>
<feature type="transmembrane region" description="Helical" evidence="7">
    <location>
        <begin position="137"/>
        <end position="155"/>
    </location>
</feature>
<comment type="subcellular location">
    <subcellularLocation>
        <location evidence="1">Membrane</location>
        <topology evidence="1">Multi-pass membrane protein</topology>
    </subcellularLocation>
</comment>
<feature type="transmembrane region" description="Helical" evidence="7">
    <location>
        <begin position="6"/>
        <end position="27"/>
    </location>
</feature>
<proteinExistence type="inferred from homology"/>
<evidence type="ECO:0000256" key="4">
    <source>
        <dbReference type="ARBA" id="ARBA00022692"/>
    </source>
</evidence>
<feature type="transmembrane region" description="Helical" evidence="7">
    <location>
        <begin position="181"/>
        <end position="199"/>
    </location>
</feature>
<evidence type="ECO:0000256" key="5">
    <source>
        <dbReference type="ARBA" id="ARBA00022989"/>
    </source>
</evidence>
<dbReference type="PANTHER" id="PTHR42865">
    <property type="entry name" value="PROTON/GLUTAMATE-ASPARTATE SYMPORTER"/>
    <property type="match status" value="1"/>
</dbReference>
<evidence type="ECO:0000256" key="1">
    <source>
        <dbReference type="ARBA" id="ARBA00004141"/>
    </source>
</evidence>
<dbReference type="PATRIC" id="fig|1423892.3.peg.491"/>
<evidence type="ECO:0000256" key="2">
    <source>
        <dbReference type="ARBA" id="ARBA00006148"/>
    </source>
</evidence>
<name>V9R621_9RICK</name>
<feature type="transmembrane region" description="Helical" evidence="7">
    <location>
        <begin position="321"/>
        <end position="344"/>
    </location>
</feature>
<dbReference type="SUPFAM" id="SSF118215">
    <property type="entry name" value="Proton glutamate symport protein"/>
    <property type="match status" value="1"/>
</dbReference>
<dbReference type="PRINTS" id="PR00173">
    <property type="entry name" value="EDTRNSPORT"/>
</dbReference>
<dbReference type="STRING" id="1423892.EMUR_02385"/>
<feature type="transmembrane region" description="Helical" evidence="7">
    <location>
        <begin position="73"/>
        <end position="95"/>
    </location>
</feature>
<dbReference type="GO" id="GO:0015184">
    <property type="term" value="F:L-cystine transmembrane transporter activity"/>
    <property type="evidence" value="ECO:0007669"/>
    <property type="project" value="TreeGrafter"/>
</dbReference>
<reference evidence="8 9" key="1">
    <citation type="journal article" date="2014" name="Genome Announc.">
        <title>Complete Genome Sequence of Ehrlichia muris Strain AS145T, a Model Monocytotropic Ehrlichia Strain.</title>
        <authorList>
            <person name="Thirumalapura N.R."/>
            <person name="Qin X."/>
            <person name="Kuriakose J.A."/>
            <person name="Walker D.H."/>
        </authorList>
    </citation>
    <scope>NUCLEOTIDE SEQUENCE [LARGE SCALE GENOMIC DNA]</scope>
    <source>
        <strain evidence="9">AS154</strain>
    </source>
</reference>
<dbReference type="InterPro" id="IPR036458">
    <property type="entry name" value="Na:dicarbo_symporter_sf"/>
</dbReference>
<accession>V9R621</accession>
<dbReference type="Proteomes" id="UP000018689">
    <property type="component" value="Chromosome"/>
</dbReference>
<dbReference type="HOGENOM" id="CLU_019375_7_1_5"/>
<dbReference type="EMBL" id="CP006917">
    <property type="protein sequence ID" value="AHC39240.1"/>
    <property type="molecule type" value="Genomic_DNA"/>
</dbReference>
<evidence type="ECO:0000256" key="7">
    <source>
        <dbReference type="SAM" id="Phobius"/>
    </source>
</evidence>
<evidence type="ECO:0000313" key="9">
    <source>
        <dbReference type="Proteomes" id="UP000018689"/>
    </source>
</evidence>
<gene>
    <name evidence="8" type="ORF">EMUR_02385</name>
</gene>
<dbReference type="InterPro" id="IPR001991">
    <property type="entry name" value="Na-dicarboxylate_symporter"/>
</dbReference>
<feature type="transmembrane region" description="Helical" evidence="7">
    <location>
        <begin position="284"/>
        <end position="309"/>
    </location>
</feature>
<evidence type="ECO:0000256" key="3">
    <source>
        <dbReference type="ARBA" id="ARBA00022448"/>
    </source>
</evidence>
<feature type="transmembrane region" description="Helical" evidence="7">
    <location>
        <begin position="39"/>
        <end position="61"/>
    </location>
</feature>
<feature type="transmembrane region" description="Helical" evidence="7">
    <location>
        <begin position="351"/>
        <end position="370"/>
    </location>
</feature>
<dbReference type="GO" id="GO:0015293">
    <property type="term" value="F:symporter activity"/>
    <property type="evidence" value="ECO:0007669"/>
    <property type="project" value="InterPro"/>
</dbReference>
<comment type="similarity">
    <text evidence="2">Belongs to the dicarboxylate/amino acid:cation symporter (DAACS) (TC 2.A.23) family.</text>
</comment>
<dbReference type="AlphaFoldDB" id="V9R621"/>
<organism evidence="8 9">
    <name type="scientific">Ehrlichia muris AS145</name>
    <dbReference type="NCBI Taxonomy" id="1423892"/>
    <lineage>
        <taxon>Bacteria</taxon>
        <taxon>Pseudomonadati</taxon>
        <taxon>Pseudomonadota</taxon>
        <taxon>Alphaproteobacteria</taxon>
        <taxon>Rickettsiales</taxon>
        <taxon>Anaplasmataceae</taxon>
        <taxon>Ehrlichia</taxon>
    </lineage>
</organism>
<keyword evidence="5 7" id="KW-1133">Transmembrane helix</keyword>
<evidence type="ECO:0000313" key="8">
    <source>
        <dbReference type="EMBL" id="AHC39240.1"/>
    </source>
</evidence>
<dbReference type="Pfam" id="PF00375">
    <property type="entry name" value="SDF"/>
    <property type="match status" value="1"/>
</dbReference>
<keyword evidence="4 7" id="KW-0812">Transmembrane</keyword>
<keyword evidence="9" id="KW-1185">Reference proteome</keyword>
<protein>
    <submittedName>
        <fullName evidence="8">Proton/sodium-glutamate symport protein</fullName>
    </submittedName>
</protein>
<dbReference type="GO" id="GO:0005886">
    <property type="term" value="C:plasma membrane"/>
    <property type="evidence" value="ECO:0007669"/>
    <property type="project" value="TreeGrafter"/>
</dbReference>
<sequence>MHKFGFQILIPIIIAIISYYMNQLWIVEFAKVFGDIFINLLKLISLPVMFLSITSTISGLANLAEIKTLIKKTIFYTISTTIIAATIALITYLFIDPSKQELIHNMLNTNAFNTPNYLSYLISILPYNFVKVFLDNNVIGCVILAFLIGGALLLLPDKNKRKLLHKVFDALFDTFLEIAKLILKLMPIALWSFITVLLYDLKAGHNISSILKYLLCIIIANFIQAFIVLPLLLRLKKISVIKTFRGIFPALTIAFFSKSSTATLPTTLRCTQDHLNVSKKISSFILPVCTTINMNACAAFILITVFFVSEMNAYTFSIGEMFLWIFLATGAAIGNAGVPMGCYFMAMSYLISMKVPLSIMGVILPIYTIIDMFETAINVWSDVCITQIVYKESVLLTKKDEELNK</sequence>
<dbReference type="KEGG" id="emr:EMUR_02385"/>
<keyword evidence="3" id="KW-0813">Transport</keyword>
<dbReference type="Gene3D" id="1.10.3860.10">
    <property type="entry name" value="Sodium:dicarboxylate symporter"/>
    <property type="match status" value="1"/>
</dbReference>
<dbReference type="PANTHER" id="PTHR42865:SF5">
    <property type="entry name" value="L-CYSTINE TRANSPORTER TCYP"/>
    <property type="match status" value="1"/>
</dbReference>
<feature type="transmembrane region" description="Helical" evidence="7">
    <location>
        <begin position="211"/>
        <end position="233"/>
    </location>
</feature>